<proteinExistence type="predicted"/>
<dbReference type="AlphaFoldDB" id="A0AAV2SYB6"/>
<dbReference type="EMBL" id="CAXKWB010174176">
    <property type="protein sequence ID" value="CAL4252421.1"/>
    <property type="molecule type" value="Genomic_DNA"/>
</dbReference>
<accession>A0AAV2SYB6</accession>
<name>A0AAV2SYB6_MEGNR</name>
<keyword evidence="2" id="KW-1185">Reference proteome</keyword>
<reference evidence="1 2" key="1">
    <citation type="submission" date="2024-05" db="EMBL/GenBank/DDBJ databases">
        <authorList>
            <person name="Wallberg A."/>
        </authorList>
    </citation>
    <scope>NUCLEOTIDE SEQUENCE [LARGE SCALE GENOMIC DNA]</scope>
</reference>
<dbReference type="Proteomes" id="UP001497623">
    <property type="component" value="Unassembled WGS sequence"/>
</dbReference>
<evidence type="ECO:0000313" key="2">
    <source>
        <dbReference type="Proteomes" id="UP001497623"/>
    </source>
</evidence>
<organism evidence="1 2">
    <name type="scientific">Meganyctiphanes norvegica</name>
    <name type="common">Northern krill</name>
    <name type="synonym">Thysanopoda norvegica</name>
    <dbReference type="NCBI Taxonomy" id="48144"/>
    <lineage>
        <taxon>Eukaryota</taxon>
        <taxon>Metazoa</taxon>
        <taxon>Ecdysozoa</taxon>
        <taxon>Arthropoda</taxon>
        <taxon>Crustacea</taxon>
        <taxon>Multicrustacea</taxon>
        <taxon>Malacostraca</taxon>
        <taxon>Eumalacostraca</taxon>
        <taxon>Eucarida</taxon>
        <taxon>Euphausiacea</taxon>
        <taxon>Euphausiidae</taxon>
        <taxon>Meganyctiphanes</taxon>
    </lineage>
</organism>
<feature type="non-terminal residue" evidence="1">
    <location>
        <position position="355"/>
    </location>
</feature>
<feature type="non-terminal residue" evidence="1">
    <location>
        <position position="1"/>
    </location>
</feature>
<sequence length="355" mass="41211">SGLICKSASYSGNFKLVNMILSGRNDYKQHQNKSLGLKDFKELNYRVFHERRKVIDKQKEQCPNYQKELHEFINNKSPFIFQTEKMEHNLGETQLLENEIFLEDRYNNIPPLEYCMKVNPELRARTFYEDIKCGDILYTEVAGYAAADDQSNTLISFYQLKVLAILVGKHKYLKNTNIYVYMDLQATQPSPNKCVIYKGFDMNDISREIWCWKVGTQLIVKVMSVDRENGIICVGTNNLDNNKNVNFGDINKQFPHIFSAIENMTDKDLNFTEFLEKSAVFNSKLQSKKLYNHYFPKKYSSLMNSLSGINKDNVLEIPVLKSFRDMIVDTVSSPSVYIRSINTALIQQEQTPNIQ</sequence>
<protein>
    <submittedName>
        <fullName evidence="1">Uncharacterized protein</fullName>
    </submittedName>
</protein>
<evidence type="ECO:0000313" key="1">
    <source>
        <dbReference type="EMBL" id="CAL4252421.1"/>
    </source>
</evidence>
<gene>
    <name evidence="1" type="ORF">MNOR_LOCUS41848</name>
</gene>
<comment type="caution">
    <text evidence="1">The sequence shown here is derived from an EMBL/GenBank/DDBJ whole genome shotgun (WGS) entry which is preliminary data.</text>
</comment>